<proteinExistence type="predicted"/>
<dbReference type="AlphaFoldDB" id="A0AA97LUB9"/>
<name>A0AA97LUB9_9ACTN</name>
<accession>A0AA97LUB9</accession>
<feature type="compositionally biased region" description="Basic and acidic residues" evidence="1">
    <location>
        <begin position="273"/>
        <end position="286"/>
    </location>
</feature>
<keyword evidence="3" id="KW-1185">Reference proteome</keyword>
<gene>
    <name evidence="2" type="ORF">NI17_015430</name>
</gene>
<evidence type="ECO:0000313" key="3">
    <source>
        <dbReference type="Proteomes" id="UP000265719"/>
    </source>
</evidence>
<organism evidence="2 3">
    <name type="scientific">Thermobifida halotolerans</name>
    <dbReference type="NCBI Taxonomy" id="483545"/>
    <lineage>
        <taxon>Bacteria</taxon>
        <taxon>Bacillati</taxon>
        <taxon>Actinomycetota</taxon>
        <taxon>Actinomycetes</taxon>
        <taxon>Streptosporangiales</taxon>
        <taxon>Nocardiopsidaceae</taxon>
        <taxon>Thermobifida</taxon>
    </lineage>
</organism>
<reference evidence="2" key="1">
    <citation type="submission" date="2020-10" db="EMBL/GenBank/DDBJ databases">
        <title>De novo genome project of the cellulose decomposer Thermobifida halotolerans type strain.</title>
        <authorList>
            <person name="Nagy I."/>
            <person name="Horvath B."/>
            <person name="Kukolya J."/>
            <person name="Nagy I."/>
            <person name="Orsini M."/>
        </authorList>
    </citation>
    <scope>NUCLEOTIDE SEQUENCE</scope>
    <source>
        <strain evidence="2">DSM 44931</strain>
    </source>
</reference>
<dbReference type="EMBL" id="CP063196">
    <property type="protein sequence ID" value="UOE18228.1"/>
    <property type="molecule type" value="Genomic_DNA"/>
</dbReference>
<evidence type="ECO:0000313" key="2">
    <source>
        <dbReference type="EMBL" id="UOE18228.1"/>
    </source>
</evidence>
<evidence type="ECO:0000256" key="1">
    <source>
        <dbReference type="SAM" id="MobiDB-lite"/>
    </source>
</evidence>
<dbReference type="KEGG" id="thao:NI17_015430"/>
<dbReference type="RefSeq" id="WP_147416930.1">
    <property type="nucleotide sequence ID" value="NZ_CP063196.1"/>
</dbReference>
<feature type="region of interest" description="Disordered" evidence="1">
    <location>
        <begin position="269"/>
        <end position="298"/>
    </location>
</feature>
<sequence length="298" mass="33783">MAETDRRGIPNGHVTAAGKYSVGDEYRGTALERYESASYTTIPNPPKQVADARKRMNEAAALIGELDKTALALFREYRDAPKEFERRAREAVANGETPESTAVLDEHLEQLARDYRDTVAHREAVEAHLKRLVDEYHATAEKHYPTWRDRLARQLEERAEPARVALAKALEQCREVYRLAASVNEMDNPRIAPGERPRVSALKGKDLPEAFKHQQPRSIMGNHDRHTFDKDAEAAARIAAHWLRIEGREPFGTGPIPDSLTVPLASIPDETEEQRAEREHRAEQAQKARQILKQHNLI</sequence>
<protein>
    <submittedName>
        <fullName evidence="2">Uncharacterized protein</fullName>
    </submittedName>
</protein>
<dbReference type="Proteomes" id="UP000265719">
    <property type="component" value="Chromosome"/>
</dbReference>